<dbReference type="InterPro" id="IPR051681">
    <property type="entry name" value="Ser/Thr_Kinases-Pseudokinases"/>
</dbReference>
<dbReference type="InterPro" id="IPR001245">
    <property type="entry name" value="Ser-Thr/Tyr_kinase_cat_dom"/>
</dbReference>
<reference evidence="2 3" key="1">
    <citation type="submission" date="2024-02" db="EMBL/GenBank/DDBJ databases">
        <authorList>
            <consortium name="ELIXIR-Norway"/>
            <consortium name="Elixir Norway"/>
        </authorList>
    </citation>
    <scope>NUCLEOTIDE SEQUENCE [LARGE SCALE GENOMIC DNA]</scope>
</reference>
<evidence type="ECO:0000313" key="2">
    <source>
        <dbReference type="EMBL" id="CAK9269008.1"/>
    </source>
</evidence>
<dbReference type="Pfam" id="PF07714">
    <property type="entry name" value="PK_Tyr_Ser-Thr"/>
    <property type="match status" value="1"/>
</dbReference>
<dbReference type="PANTHER" id="PTHR44329">
    <property type="entry name" value="SERINE/THREONINE-PROTEIN KINASE TNNI3K-RELATED"/>
    <property type="match status" value="1"/>
</dbReference>
<dbReference type="Proteomes" id="UP001497444">
    <property type="component" value="Chromosome 2"/>
</dbReference>
<gene>
    <name evidence="2" type="ORF">CSSPJE1EN1_LOCUS14486</name>
</gene>
<organism evidence="2 3">
    <name type="scientific">Sphagnum jensenii</name>
    <dbReference type="NCBI Taxonomy" id="128206"/>
    <lineage>
        <taxon>Eukaryota</taxon>
        <taxon>Viridiplantae</taxon>
        <taxon>Streptophyta</taxon>
        <taxon>Embryophyta</taxon>
        <taxon>Bryophyta</taxon>
        <taxon>Sphagnophytina</taxon>
        <taxon>Sphagnopsida</taxon>
        <taxon>Sphagnales</taxon>
        <taxon>Sphagnaceae</taxon>
        <taxon>Sphagnum</taxon>
    </lineage>
</organism>
<dbReference type="PROSITE" id="PS50011">
    <property type="entry name" value="PROTEIN_KINASE_DOM"/>
    <property type="match status" value="1"/>
</dbReference>
<accession>A0ABP0WTQ1</accession>
<dbReference type="Gene3D" id="1.10.510.10">
    <property type="entry name" value="Transferase(Phosphotransferase) domain 1"/>
    <property type="match status" value="1"/>
</dbReference>
<sequence length="184" mass="20636">MLINPAHIPEIAKAAFIDVKVSDFGISKIINATTTISPQTLVIGTTGWMAPEVMFESEEDSSKMKYTLKSDVYGYAMMCYGNLWGRTPFQELCPKQLGEKVKEGLRPTLPKSPPTSLSSLIKYCWDVDVRRKPSFSRISTELRHLKGIYMINDCVGPTQTFAMLPFSMVPEDVGTEIETDKWGE</sequence>
<dbReference type="SUPFAM" id="SSF56112">
    <property type="entry name" value="Protein kinase-like (PK-like)"/>
    <property type="match status" value="1"/>
</dbReference>
<dbReference type="InterPro" id="IPR011009">
    <property type="entry name" value="Kinase-like_dom_sf"/>
</dbReference>
<proteinExistence type="predicted"/>
<dbReference type="EMBL" id="OZ020097">
    <property type="protein sequence ID" value="CAK9269008.1"/>
    <property type="molecule type" value="Genomic_DNA"/>
</dbReference>
<dbReference type="PANTHER" id="PTHR44329:SF260">
    <property type="entry name" value="PROTEIN KINASE DOMAIN-CONTAINING PROTEIN"/>
    <property type="match status" value="1"/>
</dbReference>
<name>A0ABP0WTQ1_9BRYO</name>
<keyword evidence="3" id="KW-1185">Reference proteome</keyword>
<feature type="domain" description="Protein kinase" evidence="1">
    <location>
        <begin position="1"/>
        <end position="150"/>
    </location>
</feature>
<protein>
    <recommendedName>
        <fullName evidence="1">Protein kinase domain-containing protein</fullName>
    </recommendedName>
</protein>
<evidence type="ECO:0000313" key="3">
    <source>
        <dbReference type="Proteomes" id="UP001497444"/>
    </source>
</evidence>
<evidence type="ECO:0000259" key="1">
    <source>
        <dbReference type="PROSITE" id="PS50011"/>
    </source>
</evidence>
<dbReference type="InterPro" id="IPR000719">
    <property type="entry name" value="Prot_kinase_dom"/>
</dbReference>